<dbReference type="EMBL" id="VSSQ01006860">
    <property type="protein sequence ID" value="MPM34070.1"/>
    <property type="molecule type" value="Genomic_DNA"/>
</dbReference>
<gene>
    <name evidence="3" type="ORF">SDC9_80651</name>
</gene>
<dbReference type="CDD" id="cd00371">
    <property type="entry name" value="HMA"/>
    <property type="match status" value="1"/>
</dbReference>
<organism evidence="3">
    <name type="scientific">bioreactor metagenome</name>
    <dbReference type="NCBI Taxonomy" id="1076179"/>
    <lineage>
        <taxon>unclassified sequences</taxon>
        <taxon>metagenomes</taxon>
        <taxon>ecological metagenomes</taxon>
    </lineage>
</organism>
<feature type="domain" description="HMA" evidence="2">
    <location>
        <begin position="32"/>
        <end position="98"/>
    </location>
</feature>
<reference evidence="3" key="1">
    <citation type="submission" date="2019-08" db="EMBL/GenBank/DDBJ databases">
        <authorList>
            <person name="Kucharzyk K."/>
            <person name="Murdoch R.W."/>
            <person name="Higgins S."/>
            <person name="Loffler F."/>
        </authorList>
    </citation>
    <scope>NUCLEOTIDE SEQUENCE</scope>
</reference>
<dbReference type="Gene3D" id="3.30.70.100">
    <property type="match status" value="1"/>
</dbReference>
<evidence type="ECO:0000313" key="3">
    <source>
        <dbReference type="EMBL" id="MPM34070.1"/>
    </source>
</evidence>
<dbReference type="AlphaFoldDB" id="A0A644YZP0"/>
<dbReference type="InterPro" id="IPR017969">
    <property type="entry name" value="Heavy-metal-associated_CS"/>
</dbReference>
<dbReference type="GO" id="GO:0046872">
    <property type="term" value="F:metal ion binding"/>
    <property type="evidence" value="ECO:0007669"/>
    <property type="project" value="UniProtKB-KW"/>
</dbReference>
<protein>
    <recommendedName>
        <fullName evidence="2">HMA domain-containing protein</fullName>
    </recommendedName>
</protein>
<name>A0A644YZP0_9ZZZZ</name>
<evidence type="ECO:0000256" key="1">
    <source>
        <dbReference type="ARBA" id="ARBA00022723"/>
    </source>
</evidence>
<dbReference type="PROSITE" id="PS01047">
    <property type="entry name" value="HMA_1"/>
    <property type="match status" value="1"/>
</dbReference>
<proteinExistence type="predicted"/>
<keyword evidence="1" id="KW-0479">Metal-binding</keyword>
<dbReference type="SUPFAM" id="SSF55008">
    <property type="entry name" value="HMA, heavy metal-associated domain"/>
    <property type="match status" value="1"/>
</dbReference>
<dbReference type="InterPro" id="IPR006121">
    <property type="entry name" value="HMA_dom"/>
</dbReference>
<accession>A0A644YZP0</accession>
<comment type="caution">
    <text evidence="3">The sequence shown here is derived from an EMBL/GenBank/DDBJ whole genome shotgun (WGS) entry which is preliminary data.</text>
</comment>
<dbReference type="InterPro" id="IPR036163">
    <property type="entry name" value="HMA_dom_sf"/>
</dbReference>
<dbReference type="Pfam" id="PF00403">
    <property type="entry name" value="HMA"/>
    <property type="match status" value="1"/>
</dbReference>
<sequence>MKTIQLVSITILSALILISGGLNAQSKNVKKDAEVLFSVPVDCPSCQKKLEAKLPYEKGVKDMKIDLEKQTIWFLYSPDKTNKEALVKALDKLGYPAVEVTKGKDGKSGEEKK</sequence>
<dbReference type="PROSITE" id="PS50846">
    <property type="entry name" value="HMA_2"/>
    <property type="match status" value="1"/>
</dbReference>
<evidence type="ECO:0000259" key="2">
    <source>
        <dbReference type="PROSITE" id="PS50846"/>
    </source>
</evidence>